<dbReference type="GO" id="GO:0016757">
    <property type="term" value="F:glycosyltransferase activity"/>
    <property type="evidence" value="ECO:0007669"/>
    <property type="project" value="InterPro"/>
</dbReference>
<reference evidence="3 4" key="1">
    <citation type="journal article" date="2016" name="Nat. Commun.">
        <title>Thousands of microbial genomes shed light on interconnected biogeochemical processes in an aquifer system.</title>
        <authorList>
            <person name="Anantharaman K."/>
            <person name="Brown C.T."/>
            <person name="Hug L.A."/>
            <person name="Sharon I."/>
            <person name="Castelle C.J."/>
            <person name="Probst A.J."/>
            <person name="Thomas B.C."/>
            <person name="Singh A."/>
            <person name="Wilkins M.J."/>
            <person name="Karaoz U."/>
            <person name="Brodie E.L."/>
            <person name="Williams K.H."/>
            <person name="Hubbard S.S."/>
            <person name="Banfield J.F."/>
        </authorList>
    </citation>
    <scope>NUCLEOTIDE SEQUENCE [LARGE SCALE GENOMIC DNA]</scope>
</reference>
<evidence type="ECO:0000259" key="1">
    <source>
        <dbReference type="Pfam" id="PF00534"/>
    </source>
</evidence>
<gene>
    <name evidence="3" type="ORF">A2406_01910</name>
</gene>
<comment type="caution">
    <text evidence="3">The sequence shown here is derived from an EMBL/GenBank/DDBJ whole genome shotgun (WGS) entry which is preliminary data.</text>
</comment>
<dbReference type="InterPro" id="IPR028098">
    <property type="entry name" value="Glyco_trans_4-like_N"/>
</dbReference>
<protein>
    <recommendedName>
        <fullName evidence="5">Glycosyltransferase subfamily 4-like N-terminal domain-containing protein</fullName>
    </recommendedName>
</protein>
<dbReference type="EMBL" id="MHKQ01000011">
    <property type="protein sequence ID" value="OGY94212.1"/>
    <property type="molecule type" value="Genomic_DNA"/>
</dbReference>
<evidence type="ECO:0000313" key="4">
    <source>
        <dbReference type="Proteomes" id="UP000177626"/>
    </source>
</evidence>
<feature type="domain" description="Glycosyl transferase family 1" evidence="1">
    <location>
        <begin position="228"/>
        <end position="385"/>
    </location>
</feature>
<accession>A0A1G2BYL3</accession>
<proteinExistence type="predicted"/>
<dbReference type="Pfam" id="PF00534">
    <property type="entry name" value="Glycos_transf_1"/>
    <property type="match status" value="1"/>
</dbReference>
<evidence type="ECO:0000259" key="2">
    <source>
        <dbReference type="Pfam" id="PF13439"/>
    </source>
</evidence>
<dbReference type="PANTHER" id="PTHR12526">
    <property type="entry name" value="GLYCOSYLTRANSFERASE"/>
    <property type="match status" value="1"/>
</dbReference>
<organism evidence="3 4">
    <name type="scientific">Candidatus Komeilibacteria bacterium RIFOXYC1_FULL_37_11</name>
    <dbReference type="NCBI Taxonomy" id="1798555"/>
    <lineage>
        <taxon>Bacteria</taxon>
        <taxon>Candidatus Komeiliibacteriota</taxon>
    </lineage>
</organism>
<dbReference type="Pfam" id="PF13439">
    <property type="entry name" value="Glyco_transf_4"/>
    <property type="match status" value="1"/>
</dbReference>
<dbReference type="Gene3D" id="3.40.50.2000">
    <property type="entry name" value="Glycogen Phosphorylase B"/>
    <property type="match status" value="2"/>
</dbReference>
<evidence type="ECO:0000313" key="3">
    <source>
        <dbReference type="EMBL" id="OGY94212.1"/>
    </source>
</evidence>
<sequence>MPNISQKDNNIHQLKGKKILYIITQTKWGGAQKYLVDLAKYFSKDNEVHIAYGEAKDIDEKFTNQLKNSPIKAIAIPYLVRSIDLGKDYLTLMEILKIYNQGKYDLVHLNSSKAGLLGSLAARMYSANLLNTRLRLIYTAHGFVFNEPLSKFNKKLYKFSEKISTSIQNAVITVSEADKQSAIDNKITLTRKIFTIHNGIDIDNIKFYDRAEALEKLGLSKPSYAEASEGKKYFGTIASFYKTKGYPYLIEAVKILAQENSPLLEDHNFVLIGDGPEMDNIKNLAKESSVDKYFHFLGDKDEAYKYLPAFEAFILPSVKEGLPYTILEAGLAKVPIIATRVGGVGEIIKDHETGILIDPADALALAKAIKNFKEINPEILEKNYQNIKENFNLKNTLEKTQELYTKLF</sequence>
<evidence type="ECO:0008006" key="5">
    <source>
        <dbReference type="Google" id="ProtNLM"/>
    </source>
</evidence>
<dbReference type="AlphaFoldDB" id="A0A1G2BYL3"/>
<dbReference type="PANTHER" id="PTHR12526:SF630">
    <property type="entry name" value="GLYCOSYLTRANSFERASE"/>
    <property type="match status" value="1"/>
</dbReference>
<dbReference type="SUPFAM" id="SSF53756">
    <property type="entry name" value="UDP-Glycosyltransferase/glycogen phosphorylase"/>
    <property type="match status" value="1"/>
</dbReference>
<name>A0A1G2BYL3_9BACT</name>
<dbReference type="Proteomes" id="UP000177626">
    <property type="component" value="Unassembled WGS sequence"/>
</dbReference>
<dbReference type="InterPro" id="IPR001296">
    <property type="entry name" value="Glyco_trans_1"/>
</dbReference>
<feature type="domain" description="Glycosyltransferase subfamily 4-like N-terminal" evidence="2">
    <location>
        <begin position="28"/>
        <end position="203"/>
    </location>
</feature>